<name>A0AA87RG34_9MICO</name>
<dbReference type="PANTHER" id="PTHR10285">
    <property type="entry name" value="URIDINE KINASE"/>
    <property type="match status" value="1"/>
</dbReference>
<evidence type="ECO:0000313" key="2">
    <source>
        <dbReference type="Proteomes" id="UP000321749"/>
    </source>
</evidence>
<organism evidence="1 2">
    <name type="scientific">Agrococcus baldri</name>
    <dbReference type="NCBI Taxonomy" id="153730"/>
    <lineage>
        <taxon>Bacteria</taxon>
        <taxon>Bacillati</taxon>
        <taxon>Actinomycetota</taxon>
        <taxon>Actinomycetes</taxon>
        <taxon>Micrococcales</taxon>
        <taxon>Microbacteriaceae</taxon>
        <taxon>Agrococcus</taxon>
    </lineage>
</organism>
<reference evidence="1 2" key="1">
    <citation type="submission" date="2019-07" db="EMBL/GenBank/DDBJ databases">
        <title>Whole genome shotgun sequence of Agrococcus baldri NBRC 103055.</title>
        <authorList>
            <person name="Hosoyama A."/>
            <person name="Uohara A."/>
            <person name="Ohji S."/>
            <person name="Ichikawa N."/>
        </authorList>
    </citation>
    <scope>NUCLEOTIDE SEQUENCE [LARGE SCALE GENOMIC DNA]</scope>
    <source>
        <strain evidence="1 2">NBRC 103055</strain>
    </source>
</reference>
<evidence type="ECO:0000313" key="1">
    <source>
        <dbReference type="EMBL" id="GEK79989.1"/>
    </source>
</evidence>
<protein>
    <submittedName>
        <fullName evidence="1">Uridine kinase</fullName>
    </submittedName>
</protein>
<dbReference type="Pfam" id="PF13671">
    <property type="entry name" value="AAA_33"/>
    <property type="match status" value="1"/>
</dbReference>
<dbReference type="SUPFAM" id="SSF52540">
    <property type="entry name" value="P-loop containing nucleoside triphosphate hydrolases"/>
    <property type="match status" value="1"/>
</dbReference>
<dbReference type="AlphaFoldDB" id="A0AA87RG34"/>
<dbReference type="InterPro" id="IPR027417">
    <property type="entry name" value="P-loop_NTPase"/>
</dbReference>
<dbReference type="GO" id="GO:0016301">
    <property type="term" value="F:kinase activity"/>
    <property type="evidence" value="ECO:0007669"/>
    <property type="project" value="UniProtKB-KW"/>
</dbReference>
<accession>A0AA87RG34</accession>
<proteinExistence type="predicted"/>
<dbReference type="Gene3D" id="3.40.50.300">
    <property type="entry name" value="P-loop containing nucleotide triphosphate hydrolases"/>
    <property type="match status" value="1"/>
</dbReference>
<gene>
    <name evidence="1" type="primary">udk</name>
    <name evidence="1" type="ORF">ABA31_13400</name>
</gene>
<dbReference type="EMBL" id="BJUU01000006">
    <property type="protein sequence ID" value="GEK79989.1"/>
    <property type="molecule type" value="Genomic_DNA"/>
</dbReference>
<keyword evidence="1" id="KW-0808">Transferase</keyword>
<comment type="caution">
    <text evidence="1">The sequence shown here is derived from an EMBL/GenBank/DDBJ whole genome shotgun (WGS) entry which is preliminary data.</text>
</comment>
<keyword evidence="1" id="KW-0418">Kinase</keyword>
<sequence length="197" mass="21669">MTVTDVDELAERIRRRSSRRDALVVGIAGYGGSGKSTLARALLARLPGAMRLRGDDLLDPLGSRERSDDWAALHRDELAAVLGALRAGRPARFRPVDWSTGGRQAERTIAPAAVVLVDAVGLLHPALLPLLDLTVWVDVPLEEAMRRGMRRDRLAGDDHDALWREVWAPNERGFDERYRPRDAAEARFAPQAPGTPG</sequence>
<dbReference type="Proteomes" id="UP000321749">
    <property type="component" value="Unassembled WGS sequence"/>
</dbReference>
<keyword evidence="2" id="KW-1185">Reference proteome</keyword>